<dbReference type="InterPro" id="IPR008936">
    <property type="entry name" value="Rho_GTPase_activation_prot"/>
</dbReference>
<dbReference type="OrthoDB" id="775356at2759"/>
<feature type="compositionally biased region" description="Polar residues" evidence="2">
    <location>
        <begin position="9"/>
        <end position="26"/>
    </location>
</feature>
<evidence type="ECO:0000256" key="1">
    <source>
        <dbReference type="ARBA" id="ARBA00022468"/>
    </source>
</evidence>
<dbReference type="PANTHER" id="PTHR10194">
    <property type="entry name" value="RAS GTPASE-ACTIVATING PROTEINS"/>
    <property type="match status" value="1"/>
</dbReference>
<accession>A0A420NHZ0</accession>
<dbReference type="PROSITE" id="PS00509">
    <property type="entry name" value="RAS_GTPASE_ACTIV_1"/>
    <property type="match status" value="1"/>
</dbReference>
<dbReference type="InterPro" id="IPR039360">
    <property type="entry name" value="Ras_GTPase"/>
</dbReference>
<evidence type="ECO:0000259" key="3">
    <source>
        <dbReference type="PROSITE" id="PS50018"/>
    </source>
</evidence>
<evidence type="ECO:0000313" key="4">
    <source>
        <dbReference type="EMBL" id="RKK79893.1"/>
    </source>
</evidence>
<dbReference type="PANTHER" id="PTHR10194:SF60">
    <property type="entry name" value="RAS GTPASE-ACTIVATING PROTEIN RASKOL"/>
    <property type="match status" value="1"/>
</dbReference>
<feature type="compositionally biased region" description="Low complexity" evidence="2">
    <location>
        <begin position="1188"/>
        <end position="1199"/>
    </location>
</feature>
<feature type="region of interest" description="Disordered" evidence="2">
    <location>
        <begin position="58"/>
        <end position="175"/>
    </location>
</feature>
<feature type="compositionally biased region" description="Basic residues" evidence="2">
    <location>
        <begin position="201"/>
        <end position="211"/>
    </location>
</feature>
<dbReference type="EMBL" id="MRCX01000030">
    <property type="protein sequence ID" value="RKK79893.1"/>
    <property type="molecule type" value="Genomic_DNA"/>
</dbReference>
<dbReference type="VEuPathDB" id="FungiDB:FOC1_g10010887"/>
<name>A0A420NHZ0_FUSOX</name>
<dbReference type="Proteomes" id="UP000285084">
    <property type="component" value="Unassembled WGS sequence"/>
</dbReference>
<feature type="compositionally biased region" description="Basic residues" evidence="2">
    <location>
        <begin position="1161"/>
        <end position="1177"/>
    </location>
</feature>
<feature type="compositionally biased region" description="Basic and acidic residues" evidence="2">
    <location>
        <begin position="1225"/>
        <end position="1237"/>
    </location>
</feature>
<feature type="domain" description="Ras-GAP" evidence="3">
    <location>
        <begin position="740"/>
        <end position="974"/>
    </location>
</feature>
<dbReference type="VEuPathDB" id="FungiDB:FOZG_10794"/>
<dbReference type="GO" id="GO:0007165">
    <property type="term" value="P:signal transduction"/>
    <property type="evidence" value="ECO:0007669"/>
    <property type="project" value="UniProtKB-ARBA"/>
</dbReference>
<keyword evidence="1" id="KW-0343">GTPase activation</keyword>
<dbReference type="VEuPathDB" id="FungiDB:FOIG_09249"/>
<protein>
    <recommendedName>
        <fullName evidence="3">Ras-GAP domain-containing protein</fullName>
    </recommendedName>
</protein>
<dbReference type="SUPFAM" id="SSF48350">
    <property type="entry name" value="GTPase activation domain, GAP"/>
    <property type="match status" value="1"/>
</dbReference>
<dbReference type="VEuPathDB" id="FungiDB:FOMG_06403"/>
<dbReference type="VEuPathDB" id="FungiDB:HZS61_003643"/>
<feature type="compositionally biased region" description="Low complexity" evidence="2">
    <location>
        <begin position="76"/>
        <end position="89"/>
    </location>
</feature>
<feature type="region of interest" description="Disordered" evidence="2">
    <location>
        <begin position="1"/>
        <end position="44"/>
    </location>
</feature>
<dbReference type="VEuPathDB" id="FungiDB:FOXG_05047"/>
<reference evidence="4 5" key="1">
    <citation type="journal article" date="2018" name="Sci. Rep.">
        <title>Characterisation of pathogen-specific regions and novel effector candidates in Fusarium oxysporum f. sp. cepae.</title>
        <authorList>
            <person name="Armitage A.D."/>
            <person name="Taylor A."/>
            <person name="Sobczyk M.K."/>
            <person name="Baxter L."/>
            <person name="Greenfield B.P."/>
            <person name="Bates H.J."/>
            <person name="Wilson F."/>
            <person name="Jackson A.C."/>
            <person name="Ott S."/>
            <person name="Harrison R.J."/>
            <person name="Clarkson J.P."/>
        </authorList>
    </citation>
    <scope>NUCLEOTIDE SEQUENCE [LARGE SCALE GENOMIC DNA]</scope>
    <source>
        <strain evidence="4 5">Fo_A13</strain>
    </source>
</reference>
<dbReference type="Pfam" id="PF00616">
    <property type="entry name" value="RasGAP"/>
    <property type="match status" value="1"/>
</dbReference>
<dbReference type="Gene3D" id="1.10.506.10">
    <property type="entry name" value="GTPase Activation - p120gap, domain 1"/>
    <property type="match status" value="1"/>
</dbReference>
<organism evidence="4 5">
    <name type="scientific">Fusarium oxysporum</name>
    <name type="common">Fusarium vascular wilt</name>
    <dbReference type="NCBI Taxonomy" id="5507"/>
    <lineage>
        <taxon>Eukaryota</taxon>
        <taxon>Fungi</taxon>
        <taxon>Dikarya</taxon>
        <taxon>Ascomycota</taxon>
        <taxon>Pezizomycotina</taxon>
        <taxon>Sordariomycetes</taxon>
        <taxon>Hypocreomycetidae</taxon>
        <taxon>Hypocreales</taxon>
        <taxon>Nectriaceae</taxon>
        <taxon>Fusarium</taxon>
        <taxon>Fusarium oxysporum species complex</taxon>
    </lineage>
</organism>
<dbReference type="VEuPathDB" id="FungiDB:FOC4_g10013453"/>
<dbReference type="AlphaFoldDB" id="A0A420NHZ0"/>
<feature type="compositionally biased region" description="Low complexity" evidence="2">
    <location>
        <begin position="110"/>
        <end position="119"/>
    </location>
</feature>
<dbReference type="InterPro" id="IPR035892">
    <property type="entry name" value="C2_domain_sf"/>
</dbReference>
<dbReference type="GO" id="GO:0005096">
    <property type="term" value="F:GTPase activator activity"/>
    <property type="evidence" value="ECO:0007669"/>
    <property type="project" value="UniProtKB-KW"/>
</dbReference>
<dbReference type="SUPFAM" id="SSF49562">
    <property type="entry name" value="C2 domain (Calcium/lipid-binding domain, CaLB)"/>
    <property type="match status" value="1"/>
</dbReference>
<dbReference type="PROSITE" id="PS50018">
    <property type="entry name" value="RAS_GTPASE_ACTIV_2"/>
    <property type="match status" value="1"/>
</dbReference>
<dbReference type="InterPro" id="IPR001936">
    <property type="entry name" value="RasGAP_dom"/>
</dbReference>
<dbReference type="InterPro" id="IPR023152">
    <property type="entry name" value="RasGAP_CS"/>
</dbReference>
<feature type="region of interest" description="Disordered" evidence="2">
    <location>
        <begin position="191"/>
        <end position="231"/>
    </location>
</feature>
<proteinExistence type="predicted"/>
<feature type="region of interest" description="Disordered" evidence="2">
    <location>
        <begin position="561"/>
        <end position="581"/>
    </location>
</feature>
<evidence type="ECO:0000256" key="2">
    <source>
        <dbReference type="SAM" id="MobiDB-lite"/>
    </source>
</evidence>
<dbReference type="SMART" id="SM00323">
    <property type="entry name" value="RasGAP"/>
    <property type="match status" value="1"/>
</dbReference>
<dbReference type="CDD" id="cd05137">
    <property type="entry name" value="RasGAP_CLA2_BUD2"/>
    <property type="match status" value="1"/>
</dbReference>
<comment type="caution">
    <text evidence="4">The sequence shown here is derived from an EMBL/GenBank/DDBJ whole genome shotgun (WGS) entry which is preliminary data.</text>
</comment>
<gene>
    <name evidence="4" type="ORF">BFJ69_g4710</name>
</gene>
<dbReference type="Gene3D" id="2.60.40.150">
    <property type="entry name" value="C2 domain"/>
    <property type="match status" value="1"/>
</dbReference>
<feature type="region of interest" description="Disordered" evidence="2">
    <location>
        <begin position="1141"/>
        <end position="1237"/>
    </location>
</feature>
<evidence type="ECO:0000313" key="5">
    <source>
        <dbReference type="Proteomes" id="UP000285084"/>
    </source>
</evidence>
<sequence length="1237" mass="138754">MDEQDHSRSGTSSDATSWNQASTSDLNLPRDPKMERSSASNLRSAFRHTLINATSTVRAVTPDPVEPPTVSVTAESQQSQRGASSQQSSPRTIPPGPTRRQGMVFNEVFSESYESSESSPPRQHLRHTSGSLRPRTRTMDTSMLAQRSVPPPTSERHRVGSVSSSGSLHPSDELRPQLSSLDSLHHAVITGRESLVPTKDKKSRRLMKRQSSRPTSPLISPPPTVDSLPLPIATDDANKVLLLMRTLCGRMRGEIEYQGETGGPWHSGVAYIEEEKGCLMFDSGQNGPFHIPLVSDLRGCRVLPVDYPELTKECLELVCLSPPVEILICPLVTEEFDLWLAALLCWQQLRPTGIKLANGKPANQVMPMRPELKRHGWSQEKNKPTNIIKVGKVMLWDKGLAVSPRAIVKRPSTRDLRSPTTSWRRVSCILQDSGEFKLMTENDVTVLSIIDLSQLSRCAVQQLDRTVLDEEYCIAIFPIYSSTSTHLSIFRPVYLALDSRVHFEVWLCLLRAFAVPDIYRLDDPNTSQIVELEDIESEYEGEVFRLEKTISVRVTEAKIKARPSGGGGTEPTIPERPGRPEPDPLIGNYLAEVILDGEVRARTTTKTATKNPFWREECEFTDLPPTTPLLSIVLKRVEGNLDSSSNLLQASVGLPRTRNLQEFVVGAVDISLDQLDRGKDSEQWLQIFDEKHQSVGQMLVKVNHDEHVVLLSKEYQPLTDLLHRFPAGLTNQVSAVLPGQLRRLAELFLNIFQVSGSASEWLMALVEDEIDGIGNQTTMKKYRFSSRLKSNDSIDAATDRELIVRDMSKSLAGEANLLFRGNSLLTQSLEFHMRRLGKEYLEEILQEKLFEINEINPDCEVDPSKIPHESDLDQHWTVLIHYTTEVWKCIANSANRLPPELRHILKYIRAVAEDRYGDFLRTVTYTSVSGFLFLRFICPAILSPKLFNLLRDHPRPHAQRTFTLIAKALQKLANLSNFGKREEWMEPMNRFLNVQRQSVRDYIDQVCSIPADRNANFVPAGYSTPVTILGRLSPTSKEGFPSLPYLIDDTRNLASLVKLWVDARPVDDKKEEVDQELLAFNDVCFALQQRADACLAKVETERASETATCATTEDVAESIEQASLIESLSISYGGSSTAWNDVYEPTPGSSGSEVNDDNTIRNRRRSKERRRHHHHHKEGWEQRKQRHASTSGSASASASNTIKSKNGRVGRTILSGITRIVGRGESPEGKDSSKHFK</sequence>